<sequence>MLGEWRDGRWVEPGLTGCPSGHPFGPQRVLVGWRACLCQGEAGVSGHRLYYCRTCAETVSVPECVTPEETTVDQQGLRSPGARGGPP</sequence>
<keyword evidence="3" id="KW-1185">Reference proteome</keyword>
<feature type="region of interest" description="Disordered" evidence="1">
    <location>
        <begin position="67"/>
        <end position="87"/>
    </location>
</feature>
<proteinExistence type="predicted"/>
<reference evidence="2" key="2">
    <citation type="submission" date="2020-09" db="EMBL/GenBank/DDBJ databases">
        <authorList>
            <person name="Sun Q."/>
            <person name="Zhou Y."/>
        </authorList>
    </citation>
    <scope>NUCLEOTIDE SEQUENCE</scope>
    <source>
        <strain evidence="2">CGMCC 4.7308</strain>
    </source>
</reference>
<organism evidence="2 3">
    <name type="scientific">Nakamurella endophytica</name>
    <dbReference type="NCBI Taxonomy" id="1748367"/>
    <lineage>
        <taxon>Bacteria</taxon>
        <taxon>Bacillati</taxon>
        <taxon>Actinomycetota</taxon>
        <taxon>Actinomycetes</taxon>
        <taxon>Nakamurellales</taxon>
        <taxon>Nakamurellaceae</taxon>
        <taxon>Nakamurella</taxon>
    </lineage>
</organism>
<name>A0A917T9H0_9ACTN</name>
<comment type="caution">
    <text evidence="2">The sequence shown here is derived from an EMBL/GenBank/DDBJ whole genome shotgun (WGS) entry which is preliminary data.</text>
</comment>
<protein>
    <submittedName>
        <fullName evidence="2">Uncharacterized protein</fullName>
    </submittedName>
</protein>
<reference evidence="2" key="1">
    <citation type="journal article" date="2014" name="Int. J. Syst. Evol. Microbiol.">
        <title>Complete genome sequence of Corynebacterium casei LMG S-19264T (=DSM 44701T), isolated from a smear-ripened cheese.</title>
        <authorList>
            <consortium name="US DOE Joint Genome Institute (JGI-PGF)"/>
            <person name="Walter F."/>
            <person name="Albersmeier A."/>
            <person name="Kalinowski J."/>
            <person name="Ruckert C."/>
        </authorList>
    </citation>
    <scope>NUCLEOTIDE SEQUENCE</scope>
    <source>
        <strain evidence="2">CGMCC 4.7308</strain>
    </source>
</reference>
<gene>
    <name evidence="2" type="ORF">GCM10011594_37890</name>
</gene>
<evidence type="ECO:0000313" key="3">
    <source>
        <dbReference type="Proteomes" id="UP000655208"/>
    </source>
</evidence>
<dbReference type="Proteomes" id="UP000655208">
    <property type="component" value="Unassembled WGS sequence"/>
</dbReference>
<feature type="compositionally biased region" description="Polar residues" evidence="1">
    <location>
        <begin position="68"/>
        <end position="77"/>
    </location>
</feature>
<dbReference type="AlphaFoldDB" id="A0A917T9H0"/>
<evidence type="ECO:0000256" key="1">
    <source>
        <dbReference type="SAM" id="MobiDB-lite"/>
    </source>
</evidence>
<dbReference type="EMBL" id="BMNA01000013">
    <property type="protein sequence ID" value="GGM14292.1"/>
    <property type="molecule type" value="Genomic_DNA"/>
</dbReference>
<accession>A0A917T9H0</accession>
<evidence type="ECO:0000313" key="2">
    <source>
        <dbReference type="EMBL" id="GGM14292.1"/>
    </source>
</evidence>